<dbReference type="SMART" id="SM00827">
    <property type="entry name" value="PKS_AT"/>
    <property type="match status" value="2"/>
</dbReference>
<dbReference type="GO" id="GO:0033068">
    <property type="term" value="P:macrolide biosynthetic process"/>
    <property type="evidence" value="ECO:0007669"/>
    <property type="project" value="UniProtKB-ARBA"/>
</dbReference>
<dbReference type="PROSITE" id="PS52004">
    <property type="entry name" value="KS3_2"/>
    <property type="match status" value="2"/>
</dbReference>
<dbReference type="Gene3D" id="3.40.47.10">
    <property type="match status" value="2"/>
</dbReference>
<keyword evidence="7" id="KW-0511">Multifunctional enzyme</keyword>
<dbReference type="Pfam" id="PF00109">
    <property type="entry name" value="ketoacyl-synt"/>
    <property type="match status" value="2"/>
</dbReference>
<dbReference type="SUPFAM" id="SSF47336">
    <property type="entry name" value="ACP-like"/>
    <property type="match status" value="1"/>
</dbReference>
<evidence type="ECO:0000256" key="4">
    <source>
        <dbReference type="ARBA" id="ARBA00022553"/>
    </source>
</evidence>
<dbReference type="Gene3D" id="1.10.1200.10">
    <property type="entry name" value="ACP-like"/>
    <property type="match status" value="2"/>
</dbReference>
<evidence type="ECO:0000256" key="9">
    <source>
        <dbReference type="PROSITE-ProRule" id="PRU01363"/>
    </source>
</evidence>
<evidence type="ECO:0000259" key="10">
    <source>
        <dbReference type="PROSITE" id="PS50075"/>
    </source>
</evidence>
<keyword evidence="3" id="KW-0596">Phosphopantetheine</keyword>
<dbReference type="OrthoDB" id="4537517at2"/>
<dbReference type="Pfam" id="PF16197">
    <property type="entry name" value="KAsynt_C_assoc"/>
    <property type="match status" value="2"/>
</dbReference>
<dbReference type="Gene3D" id="3.40.50.1820">
    <property type="entry name" value="alpha/beta hydrolase"/>
    <property type="match status" value="1"/>
</dbReference>
<evidence type="ECO:0000256" key="3">
    <source>
        <dbReference type="ARBA" id="ARBA00022450"/>
    </source>
</evidence>
<dbReference type="Pfam" id="PF02801">
    <property type="entry name" value="Ketoacyl-synt_C"/>
    <property type="match status" value="2"/>
</dbReference>
<dbReference type="Gene3D" id="3.40.366.10">
    <property type="entry name" value="Malonyl-Coenzyme A Acyl Carrier Protein, domain 2"/>
    <property type="match status" value="2"/>
</dbReference>
<dbReference type="InterPro" id="IPR050091">
    <property type="entry name" value="PKS_NRPS_Biosynth_Enz"/>
</dbReference>
<dbReference type="InterPro" id="IPR036736">
    <property type="entry name" value="ACP-like_sf"/>
</dbReference>
<dbReference type="SUPFAM" id="SSF52151">
    <property type="entry name" value="FabD/lysophospholipase-like"/>
    <property type="match status" value="2"/>
</dbReference>
<keyword evidence="5 13" id="KW-0808">Transferase</keyword>
<comment type="caution">
    <text evidence="13">The sequence shown here is derived from an EMBL/GenBank/DDBJ whole genome shotgun (WGS) entry which is preliminary data.</text>
</comment>
<comment type="pathway">
    <text evidence="2">Antibiotic biosynthesis.</text>
</comment>
<dbReference type="FunFam" id="3.40.366.10:FF:000002">
    <property type="entry name" value="Probable polyketide synthase 2"/>
    <property type="match status" value="2"/>
</dbReference>
<dbReference type="Pfam" id="PF08990">
    <property type="entry name" value="Docking"/>
    <property type="match status" value="1"/>
</dbReference>
<feature type="active site" description="Proton acceptor; for dehydratase activity" evidence="9">
    <location>
        <position position="939"/>
    </location>
</feature>
<dbReference type="InterPro" id="IPR018201">
    <property type="entry name" value="Ketoacyl_synth_AS"/>
</dbReference>
<dbReference type="GO" id="GO:0004315">
    <property type="term" value="F:3-oxoacyl-[acyl-carrier-protein] synthase activity"/>
    <property type="evidence" value="ECO:0007669"/>
    <property type="project" value="InterPro"/>
</dbReference>
<dbReference type="SUPFAM" id="SSF51735">
    <property type="entry name" value="NAD(P)-binding Rossmann-fold domains"/>
    <property type="match status" value="4"/>
</dbReference>
<dbReference type="SMART" id="SM00826">
    <property type="entry name" value="PKS_DH"/>
    <property type="match status" value="2"/>
</dbReference>
<dbReference type="Pfam" id="PF21089">
    <property type="entry name" value="PKS_DH_N"/>
    <property type="match status" value="2"/>
</dbReference>
<dbReference type="SUPFAM" id="SSF55048">
    <property type="entry name" value="Probable ACP-binding domain of malonyl-CoA ACP transacylase"/>
    <property type="match status" value="2"/>
</dbReference>
<feature type="region of interest" description="N-terminal hotdog fold" evidence="9">
    <location>
        <begin position="2577"/>
        <end position="2697"/>
    </location>
</feature>
<dbReference type="Gene3D" id="3.10.129.110">
    <property type="entry name" value="Polyketide synthase dehydratase"/>
    <property type="match status" value="2"/>
</dbReference>
<dbReference type="InterPro" id="IPR016035">
    <property type="entry name" value="Acyl_Trfase/lysoPLipase"/>
</dbReference>
<feature type="active site" description="Proton donor; for dehydratase activity" evidence="9">
    <location>
        <position position="1102"/>
    </location>
</feature>
<dbReference type="InterPro" id="IPR014043">
    <property type="entry name" value="Acyl_transferase_dom"/>
</dbReference>
<dbReference type="InterPro" id="IPR049552">
    <property type="entry name" value="PKS_DH_N"/>
</dbReference>
<dbReference type="Pfam" id="PF00975">
    <property type="entry name" value="Thioesterase"/>
    <property type="match status" value="1"/>
</dbReference>
<dbReference type="FunFam" id="3.40.47.10:FF:000019">
    <property type="entry name" value="Polyketide synthase type I"/>
    <property type="match status" value="2"/>
</dbReference>
<dbReference type="InterPro" id="IPR020802">
    <property type="entry name" value="TesA-like"/>
</dbReference>
<dbReference type="InterPro" id="IPR014030">
    <property type="entry name" value="Ketoacyl_synth_N"/>
</dbReference>
<dbReference type="Pfam" id="PF00698">
    <property type="entry name" value="Acyl_transf_1"/>
    <property type="match status" value="2"/>
</dbReference>
<dbReference type="InterPro" id="IPR029058">
    <property type="entry name" value="AB_hydrolase_fold"/>
</dbReference>
<dbReference type="RefSeq" id="WP_153541936.1">
    <property type="nucleotide sequence ID" value="NZ_WEGH01000007.1"/>
</dbReference>
<dbReference type="InterPro" id="IPR016039">
    <property type="entry name" value="Thiolase-like"/>
</dbReference>
<dbReference type="InterPro" id="IPR013968">
    <property type="entry name" value="PKS_KR"/>
</dbReference>
<feature type="domain" description="Carrier" evidence="10">
    <location>
        <begin position="3298"/>
        <end position="3373"/>
    </location>
</feature>
<evidence type="ECO:0000313" key="13">
    <source>
        <dbReference type="EMBL" id="MQY09719.1"/>
    </source>
</evidence>
<feature type="region of interest" description="N-terminal hotdog fold" evidence="9">
    <location>
        <begin position="907"/>
        <end position="1031"/>
    </location>
</feature>
<dbReference type="Pfam" id="PF22953">
    <property type="entry name" value="SpnB_Rossmann"/>
    <property type="match status" value="2"/>
</dbReference>
<evidence type="ECO:0000259" key="12">
    <source>
        <dbReference type="PROSITE" id="PS52019"/>
    </source>
</evidence>
<dbReference type="SUPFAM" id="SSF53901">
    <property type="entry name" value="Thiolase-like"/>
    <property type="match status" value="2"/>
</dbReference>
<dbReference type="PANTHER" id="PTHR43775:SF51">
    <property type="entry name" value="INACTIVE PHENOLPHTHIOCEROL SYNTHESIS POLYKETIDE SYNTHASE TYPE I PKS1-RELATED"/>
    <property type="match status" value="1"/>
</dbReference>
<organism evidence="13 14">
    <name type="scientific">Actinomadura macrotermitis</name>
    <dbReference type="NCBI Taxonomy" id="2585200"/>
    <lineage>
        <taxon>Bacteria</taxon>
        <taxon>Bacillati</taxon>
        <taxon>Actinomycetota</taxon>
        <taxon>Actinomycetes</taxon>
        <taxon>Streptosporangiales</taxon>
        <taxon>Thermomonosporaceae</taxon>
        <taxon>Actinomadura</taxon>
    </lineage>
</organism>
<name>A0A7K0C8B8_9ACTN</name>
<dbReference type="InterPro" id="IPR049551">
    <property type="entry name" value="PKS_DH_C"/>
</dbReference>
<evidence type="ECO:0000256" key="2">
    <source>
        <dbReference type="ARBA" id="ARBA00004792"/>
    </source>
</evidence>
<dbReference type="InterPro" id="IPR020806">
    <property type="entry name" value="PKS_PP-bd"/>
</dbReference>
<evidence type="ECO:0000313" key="14">
    <source>
        <dbReference type="Proteomes" id="UP000487268"/>
    </source>
</evidence>
<protein>
    <submittedName>
        <fullName evidence="13">3-ketoacyl-CoA thiolase</fullName>
        <ecNumber evidence="13">2.3.1.16</ecNumber>
    </submittedName>
</protein>
<dbReference type="InterPro" id="IPR016036">
    <property type="entry name" value="Malonyl_transacylase_ACP-bd"/>
</dbReference>
<dbReference type="SMART" id="SM00824">
    <property type="entry name" value="PKS_TE"/>
    <property type="match status" value="1"/>
</dbReference>
<evidence type="ECO:0000256" key="1">
    <source>
        <dbReference type="ARBA" id="ARBA00001957"/>
    </source>
</evidence>
<dbReference type="PANTHER" id="PTHR43775">
    <property type="entry name" value="FATTY ACID SYNTHASE"/>
    <property type="match status" value="1"/>
</dbReference>
<keyword evidence="14" id="KW-1185">Reference proteome</keyword>
<dbReference type="InterPro" id="IPR036291">
    <property type="entry name" value="NAD(P)-bd_dom_sf"/>
</dbReference>
<dbReference type="InterPro" id="IPR049900">
    <property type="entry name" value="PKS_mFAS_DH"/>
</dbReference>
<dbReference type="PROSITE" id="PS52019">
    <property type="entry name" value="PKS_MFAS_DH"/>
    <property type="match status" value="2"/>
</dbReference>
<dbReference type="PROSITE" id="PS00606">
    <property type="entry name" value="KS3_1"/>
    <property type="match status" value="2"/>
</dbReference>
<dbReference type="SMART" id="SM00825">
    <property type="entry name" value="PKS_KS"/>
    <property type="match status" value="2"/>
</dbReference>
<keyword evidence="8 13" id="KW-0012">Acyltransferase</keyword>
<dbReference type="InterPro" id="IPR042104">
    <property type="entry name" value="PKS_dehydratase_sf"/>
</dbReference>
<evidence type="ECO:0000256" key="6">
    <source>
        <dbReference type="ARBA" id="ARBA00023194"/>
    </source>
</evidence>
<dbReference type="EMBL" id="WEGH01000007">
    <property type="protein sequence ID" value="MQY09719.1"/>
    <property type="molecule type" value="Genomic_DNA"/>
</dbReference>
<dbReference type="FunFam" id="1.10.1200.10:FF:000007">
    <property type="entry name" value="Probable polyketide synthase pks17"/>
    <property type="match status" value="1"/>
</dbReference>
<sequence length="3670" mass="380078">MAGGSDDKLVTALRASLKETERLRERNRKLEAASREPIAIVGMACRFPGGVDSPESLWDLVADGRDGISLFPDDRGWDVASIYDPVPGTEGKTYTREGGFLYDAGDFDAGFFGISPNEALVIDPQQRLLLEVSWEALERAGVDPQSLKGAPVGVFAGLMYHDYAFNNSSGSIVSGRVAYSLGLEGPAVTVDTACSSSLVALHLAVQALRSGECSLALAGGVTVMATPGTFIEFSRQRGLSADGRCKSFAEASDGTGWGEGVGVLVVERLSDALRNGHKVHAIVRGSAVNQDGASNGLTAPNGPSQRRVIRAALANARLSADQVDAVEAHGTGTTLGDPIEAQALLATYGQDRERPLWLGSIKSNLGHTQAAAGVAGIIKMVEAMRHGVLPKTLHVDEPTSKVDWSEGDVSLLTEARDWPADGRPRRAGISSFGISGTNAHVIIEQAPPAEPEPEPAPDAGLTTPLLVSARSAEAVALQAGRLAHHLRSHPDVPVGDVAFSLAASRAMLEHRAVVLGEDRTELLAALDALAGGRPLPGTAVDAVRDGKLAFLFSGQGSQRVGMGRELHETFPVFAEAFDAVCAELDGLPGRPLREVVWGDAEALNQTVHAQAGLFAFEVALYRLVESWGIRPDFVAGHSIGEIAAAHVAGVFSLADAARLVAARGRLMQALPSGGAMVAVQASEAEVLPLLTDRVGIAAVNGPASVVVSGEEAAVAKLVAVFTEQGRKFSRLKVSHAFHSPLMEPMLAEFRRVAEGLSYGSPSIRLVSNLTGAVVVDDLQDPGYWVRHVREAVRFADGMRTLESAGVTRFLEIGPDGVLTGLAAQSVESEKAVLVAASRKDRPEESSLLAAVAGLHACGVPVGWADLLAGRGRRVDLPTYGFDRRRYWLTDPASGGDPASIGLTGTAHPLLGAAVPLAGSDGIVLTGRLSAGSRPWLADHSIGGAVLFPGTGFVELAVRAGDEVGLPRIEELTLEAPLVLPDGGGVAVQVVVGETDGGGGRPVEVFSRPDDSPDLPWTRHATGTLTAATAPREEPAGAWPPEGATAVDLTGLYEGLAESGLRYGPVFRGLRAAWRRGDEVFAEVALPVETDTGGYGVHPALLDACLHGIALTASAGAAALPFAWAGVELHASGAALLRLHLTRLGEGRAAFTAADGAGRPVVSVEALALRAFSAADPAPSPAHEALFRLDWVPVPAVPAAVRAVAWDAVPSEGPAPEMVVARPADVFAALDAVQAWLSDGRFAAATLVVATSGAMALPGEDVTDPAGAAVWGLVRSAQSEEPGRIVLADLDDDPAALAAALGSGEPQVVVRAGTVHAPRLARVRPGPPPEQVLPGAGPVLVTGAFGALGGLLARHLVTAHGVRELLLVSRRGAETPGAADLVAELTGLGAAVETAACDVADRAAVAGLLAGRRLGAVVHVAGVLDDGVISSLTPERLAKVLRPKADAAWNLHELTRAMDLAAFVLFSSAAGVMGAPGQGNYAAANTSLDALAAHRRARGLPAHSLAWGLWEDGMAAALDGADRTRLGRGGVLPITPAEGLALFDAALGLDDPLLVPIRLDLTGLRADEAPDVLRGLIRGPARRRAEPDAAATTELRGTLAGLPAAERARMLLDLVRTQAAAILGHSGAEAVEPERAFRDLGFDSLSAVELRNRLAQATGLRLPATLVFDHPAPVVLADHLLAELSGRADAGPALPAAGSAADDDPIVIVGMACRYPGGVRSAEDLWDLVADGRDGISLFPDDRGWDVASIYDPVPGAEGKTYTREGAFLYDAGDFDAGFFGISPNEALVIDPQQRLLLEVSWEALERTGLDPQSLKGAPVGVFAGLMYHDYAFNNSSGSIVSGRVAYSLGLEGPAVTVDTACSSSLVALHLAAQALRAGECSLALAGGVTVMATPGTFIEFSRQRGLSADGRCKSFAEASDGTGWGEGVGVLVVERLSDAVRNGHTVHAILRGSAINQDGASNGLTAPNGPSQRRVIRAALANAGLTTADVDAVEAHGTGTTLGDPIEAQALLATYGQDRLEGAPLWLGSIKSNIGHTQAAAGVAGIIKMIEAMRHGVLPRTLHVDRPTSKVDWSEGDISLLTEARDWPETDRPRRAGISSFGISGTNAHVIIEQGPAPAPAPDRPAPTAPVPWTLSAKTPEALAAQAGRLHAFAAARSDLDPADIAFSLATGRASLEHRAVVVGTDRDEFLAGLAALADGRRNSAVVHGRARFTGLTAFLFSGQGSQRVGMGRELHAAHPVFAEAFDQVCAELDGHLDRPLREVVWDDEEALNQTVHTQAGLFAVEVALYRLVESWGIRPDFVAGHSIGEIAAAHVAGVFSLADAARLVAARGRLMQALPSGGAMIAVQATEAEVLPLLTGEAGIAAVNGPESVVVSGDEAAVLDIAAVFAEQGRKTSRLKVSHAFHSPLMEPMLAEFRQVAEGLSYGPPSIRLVSNLTGAAVADDLQDPGYWVRHVREAVRFADGMRTLESAGVTRFLEIGPDGVLTGLAAQSITGEHTVAAATLRKDRPEPATLLLGLSRLHAAGLPLDAAALLADRAPRTVDLPTYAFQHRRYWAQEPAAGGDPAALGLAAADHPLLGAMVPLPGGDGLLFTGRLSLTDQPWLADHTVLDAVLLPGTAFVDLAVRAGEETGCSVVEELTLQTPLVLTGENGVDLQVLVGEADASGRRPVTVRSRQDDAWTVHAEGTLTGAAAPTPAALTEWPPPGAAELPVEGVYDHLRSLGYSYGPLFQGLRAAWRRGGELFAEVALPDPAAADRFRLHPALLDAALHTTFLTAGDDDGSGPVLPFVWTGVSVHGAGASTARVRLTRSDDGALALDFADPAGAPIASVTSLVVRELAPGGLAPAAPGDLFRLDWAPLTAAPGPEVPVFTDLADAAALTPVPADVVLMPFQKSAPGTTVPETVRAALHQGLAAVQAWISDARFAASRLAVVTSGALDGADPAQAALWGLVRAARAEDPDRFALIDLDGAETSRLRLADAVASAEPEIMIREGVLSTPRLVRAGTPRPEAAPPWESGGTVLVTGGTGGLGALVARHLVIAHGVRRLLLVSRRGPDAPGARELAAELIALGADVDLAACDVADRTATAALLAAVPAAHPLTGVVHAAGVLDDGMISALTPERLDAVLRPKADAAWNLHELTLGLDLTAFVLFSSAAGVFGAPGQGNYAAANTFLDALAAHRRVRDLPAQSLAWGLWADGSGMAGGLSDADLRRMNGMGLPPLTGENGLALFDAAAAAGEAVLVPMGLNPRALGAAGEAPYLLRDLVPAVRRSPARAAGDPAALRRRLAGLPPADQESELRALVLTHAAALLGHDGPEAVDPDRDFLESGFDSLTAMELRNVLNGATGLRLSAMAVFDNKNPAELARHLRDGLAGLLTETGPGQDEEDPDDSFGALFRTAVHSGRTAEGLTLLSAAAALRPRFASAADLGPWQGAVRLADGPLRPRLICLATPMAGGGVHQHARLAAQFRGSRQVSALPLPGFARGERVPGSLDTIAEVLARGVLEAAEGDPYILLGHSSGGLVAHLTAARLERTPDAGPAGVVMMDTYRTGDEAMGAGLEQLIVALLGQEATYGRFDGARLSGMSHYVTLLTGFTPAPLRAPVLFVRAEDPFIVLPGGSGDTRPAPWDPGHTLRTAPGSHFTLGEQDAPTTAAIIEEWLGSIGRTPAGD</sequence>
<dbReference type="SMART" id="SM00822">
    <property type="entry name" value="PKS_KR"/>
    <property type="match status" value="2"/>
</dbReference>
<dbReference type="GO" id="GO:0003988">
    <property type="term" value="F:acetyl-CoA C-acyltransferase activity"/>
    <property type="evidence" value="ECO:0007669"/>
    <property type="project" value="UniProtKB-EC"/>
</dbReference>
<dbReference type="GO" id="GO:0004312">
    <property type="term" value="F:fatty acid synthase activity"/>
    <property type="evidence" value="ECO:0007669"/>
    <property type="project" value="TreeGrafter"/>
</dbReference>
<dbReference type="GO" id="GO:0006633">
    <property type="term" value="P:fatty acid biosynthetic process"/>
    <property type="evidence" value="ECO:0007669"/>
    <property type="project" value="InterPro"/>
</dbReference>
<evidence type="ECO:0000256" key="5">
    <source>
        <dbReference type="ARBA" id="ARBA00022679"/>
    </source>
</evidence>
<dbReference type="InterPro" id="IPR020807">
    <property type="entry name" value="PKS_DH"/>
</dbReference>
<dbReference type="InterPro" id="IPR001031">
    <property type="entry name" value="Thioesterase"/>
</dbReference>
<feature type="domain" description="PKS/mFAS DH" evidence="12">
    <location>
        <begin position="2577"/>
        <end position="2846"/>
    </location>
</feature>
<dbReference type="GO" id="GO:0031177">
    <property type="term" value="F:phosphopantetheine binding"/>
    <property type="evidence" value="ECO:0007669"/>
    <property type="project" value="InterPro"/>
</dbReference>
<dbReference type="EC" id="2.3.1.16" evidence="13"/>
<dbReference type="PROSITE" id="PS50075">
    <property type="entry name" value="CARRIER"/>
    <property type="match status" value="2"/>
</dbReference>
<dbReference type="Gene3D" id="3.40.50.720">
    <property type="entry name" value="NAD(P)-binding Rossmann-like Domain"/>
    <property type="match status" value="2"/>
</dbReference>
<keyword evidence="4" id="KW-0597">Phosphoprotein</keyword>
<accession>A0A7K0C8B8</accession>
<dbReference type="CDD" id="cd08956">
    <property type="entry name" value="KR_3_FAS_SDR_x"/>
    <property type="match status" value="2"/>
</dbReference>
<dbReference type="InterPro" id="IPR014031">
    <property type="entry name" value="Ketoacyl_synth_C"/>
</dbReference>
<evidence type="ECO:0000256" key="8">
    <source>
        <dbReference type="ARBA" id="ARBA00023315"/>
    </source>
</evidence>
<dbReference type="InterPro" id="IPR015083">
    <property type="entry name" value="NorB/c/GfsB-D-like_docking"/>
</dbReference>
<feature type="domain" description="PKS/mFAS DH" evidence="12">
    <location>
        <begin position="907"/>
        <end position="1177"/>
    </location>
</feature>
<feature type="active site" description="Proton acceptor; for dehydratase activity" evidence="9">
    <location>
        <position position="2609"/>
    </location>
</feature>
<feature type="domain" description="Ketosynthase family 3 (KS3)" evidence="11">
    <location>
        <begin position="1702"/>
        <end position="2114"/>
    </location>
</feature>
<dbReference type="InterPro" id="IPR055123">
    <property type="entry name" value="SpnB-like_Rossmann"/>
</dbReference>
<dbReference type="InterPro" id="IPR032821">
    <property type="entry name" value="PKS_assoc"/>
</dbReference>
<dbReference type="InterPro" id="IPR001227">
    <property type="entry name" value="Ac_transferase_dom_sf"/>
</dbReference>
<dbReference type="Pfam" id="PF08659">
    <property type="entry name" value="KR"/>
    <property type="match status" value="2"/>
</dbReference>
<feature type="active site" description="Proton donor; for dehydratase activity" evidence="9">
    <location>
        <position position="2768"/>
    </location>
</feature>
<gene>
    <name evidence="13" type="primary">fadA_4</name>
    <name evidence="13" type="ORF">ACRB68_78480</name>
</gene>
<feature type="region of interest" description="C-terminal hotdog fold" evidence="9">
    <location>
        <begin position="1043"/>
        <end position="1177"/>
    </location>
</feature>
<evidence type="ECO:0000259" key="11">
    <source>
        <dbReference type="PROSITE" id="PS52004"/>
    </source>
</evidence>
<dbReference type="Pfam" id="PF00550">
    <property type="entry name" value="PP-binding"/>
    <property type="match status" value="2"/>
</dbReference>
<proteinExistence type="predicted"/>
<dbReference type="InterPro" id="IPR020841">
    <property type="entry name" value="PKS_Beta-ketoAc_synthase_dom"/>
</dbReference>
<dbReference type="InterPro" id="IPR057326">
    <property type="entry name" value="KR_dom"/>
</dbReference>
<keyword evidence="6" id="KW-0045">Antibiotic biosynthesis</keyword>
<dbReference type="SMART" id="SM00823">
    <property type="entry name" value="PKS_PP"/>
    <property type="match status" value="2"/>
</dbReference>
<dbReference type="SUPFAM" id="SSF53474">
    <property type="entry name" value="alpha/beta-Hydrolases"/>
    <property type="match status" value="1"/>
</dbReference>
<feature type="region of interest" description="C-terminal hotdog fold" evidence="9">
    <location>
        <begin position="2709"/>
        <end position="2846"/>
    </location>
</feature>
<dbReference type="PROSITE" id="PS00012">
    <property type="entry name" value="PHOSPHOPANTETHEINE"/>
    <property type="match status" value="1"/>
</dbReference>
<dbReference type="Pfam" id="PF14765">
    <property type="entry name" value="PS-DH"/>
    <property type="match status" value="2"/>
</dbReference>
<comment type="cofactor">
    <cofactor evidence="1">
        <name>pantetheine 4'-phosphate</name>
        <dbReference type="ChEBI" id="CHEBI:47942"/>
    </cofactor>
</comment>
<dbReference type="SMART" id="SM01294">
    <property type="entry name" value="PKS_PP_betabranch"/>
    <property type="match status" value="1"/>
</dbReference>
<dbReference type="InterPro" id="IPR006162">
    <property type="entry name" value="Ppantetheine_attach_site"/>
</dbReference>
<evidence type="ECO:0000256" key="7">
    <source>
        <dbReference type="ARBA" id="ARBA00023268"/>
    </source>
</evidence>
<feature type="domain" description="Ketosynthase family 3 (KS3)" evidence="11">
    <location>
        <begin position="35"/>
        <end position="445"/>
    </location>
</feature>
<reference evidence="13 14" key="1">
    <citation type="submission" date="2019-10" db="EMBL/GenBank/DDBJ databases">
        <title>Actinomadura rubteroloni sp. nov. and Actinomadura macrotermitis sp. nov., isolated from the gut of fungus growing-termite Macrotermes natalensis.</title>
        <authorList>
            <person name="Benndorf R."/>
            <person name="Martin K."/>
            <person name="Kuefner M."/>
            <person name="De Beer W."/>
            <person name="Kaster A.-K."/>
            <person name="Vollmers J."/>
            <person name="Poulsen M."/>
            <person name="Beemelmanns C."/>
        </authorList>
    </citation>
    <scope>NUCLEOTIDE SEQUENCE [LARGE SCALE GENOMIC DNA]</scope>
    <source>
        <strain evidence="13 14">RB68</strain>
    </source>
</reference>
<feature type="domain" description="Carrier" evidence="10">
    <location>
        <begin position="1608"/>
        <end position="1683"/>
    </location>
</feature>
<dbReference type="CDD" id="cd00833">
    <property type="entry name" value="PKS"/>
    <property type="match status" value="2"/>
</dbReference>
<dbReference type="Gene3D" id="3.30.70.3290">
    <property type="match status" value="2"/>
</dbReference>
<dbReference type="InterPro" id="IPR009081">
    <property type="entry name" value="PP-bd_ACP"/>
</dbReference>
<dbReference type="Proteomes" id="UP000487268">
    <property type="component" value="Unassembled WGS sequence"/>
</dbReference>